<feature type="chain" id="PRO_5014396002" description="Secreted protein" evidence="1">
    <location>
        <begin position="20"/>
        <end position="76"/>
    </location>
</feature>
<dbReference type="Proteomes" id="UP000236291">
    <property type="component" value="Unassembled WGS sequence"/>
</dbReference>
<sequence>MIGAIYRVFFLLLQAPLPCFRPPPYSFVNSAARGGYSPPYPLFGWIMGGGCYPLSQESSEWEIMEEIFFFVWRHDF</sequence>
<evidence type="ECO:0000313" key="3">
    <source>
        <dbReference type="Proteomes" id="UP000236291"/>
    </source>
</evidence>
<accession>A0A2K3KA38</accession>
<dbReference type="AlphaFoldDB" id="A0A2K3KA38"/>
<dbReference type="EMBL" id="ASHM01089573">
    <property type="protein sequence ID" value="PNX63132.1"/>
    <property type="molecule type" value="Genomic_DNA"/>
</dbReference>
<keyword evidence="1" id="KW-0732">Signal</keyword>
<evidence type="ECO:0000313" key="2">
    <source>
        <dbReference type="EMBL" id="PNX63132.1"/>
    </source>
</evidence>
<reference evidence="2 3" key="2">
    <citation type="journal article" date="2017" name="Front. Plant Sci.">
        <title>Gene Classification and Mining of Molecular Markers Useful in Red Clover (Trifolium pratense) Breeding.</title>
        <authorList>
            <person name="Istvanek J."/>
            <person name="Dluhosova J."/>
            <person name="Dluhos P."/>
            <person name="Patkova L."/>
            <person name="Nedelnik J."/>
            <person name="Repkova J."/>
        </authorList>
    </citation>
    <scope>NUCLEOTIDE SEQUENCE [LARGE SCALE GENOMIC DNA]</scope>
    <source>
        <strain evidence="3">cv. Tatra</strain>
        <tissue evidence="2">Young leaves</tissue>
    </source>
</reference>
<proteinExistence type="predicted"/>
<comment type="caution">
    <text evidence="2">The sequence shown here is derived from an EMBL/GenBank/DDBJ whole genome shotgun (WGS) entry which is preliminary data.</text>
</comment>
<feature type="signal peptide" evidence="1">
    <location>
        <begin position="1"/>
        <end position="19"/>
    </location>
</feature>
<name>A0A2K3KA38_TRIPR</name>
<organism evidence="2 3">
    <name type="scientific">Trifolium pratense</name>
    <name type="common">Red clover</name>
    <dbReference type="NCBI Taxonomy" id="57577"/>
    <lineage>
        <taxon>Eukaryota</taxon>
        <taxon>Viridiplantae</taxon>
        <taxon>Streptophyta</taxon>
        <taxon>Embryophyta</taxon>
        <taxon>Tracheophyta</taxon>
        <taxon>Spermatophyta</taxon>
        <taxon>Magnoliopsida</taxon>
        <taxon>eudicotyledons</taxon>
        <taxon>Gunneridae</taxon>
        <taxon>Pentapetalae</taxon>
        <taxon>rosids</taxon>
        <taxon>fabids</taxon>
        <taxon>Fabales</taxon>
        <taxon>Fabaceae</taxon>
        <taxon>Papilionoideae</taxon>
        <taxon>50 kb inversion clade</taxon>
        <taxon>NPAAA clade</taxon>
        <taxon>Hologalegina</taxon>
        <taxon>IRL clade</taxon>
        <taxon>Trifolieae</taxon>
        <taxon>Trifolium</taxon>
    </lineage>
</organism>
<protein>
    <recommendedName>
        <fullName evidence="4">Secreted protein</fullName>
    </recommendedName>
</protein>
<evidence type="ECO:0000256" key="1">
    <source>
        <dbReference type="SAM" id="SignalP"/>
    </source>
</evidence>
<evidence type="ECO:0008006" key="4">
    <source>
        <dbReference type="Google" id="ProtNLM"/>
    </source>
</evidence>
<reference evidence="2 3" key="1">
    <citation type="journal article" date="2014" name="Am. J. Bot.">
        <title>Genome assembly and annotation for red clover (Trifolium pratense; Fabaceae).</title>
        <authorList>
            <person name="Istvanek J."/>
            <person name="Jaros M."/>
            <person name="Krenek A."/>
            <person name="Repkova J."/>
        </authorList>
    </citation>
    <scope>NUCLEOTIDE SEQUENCE [LARGE SCALE GENOMIC DNA]</scope>
    <source>
        <strain evidence="3">cv. Tatra</strain>
        <tissue evidence="2">Young leaves</tissue>
    </source>
</reference>
<gene>
    <name evidence="2" type="ORF">L195_g053350</name>
</gene>